<dbReference type="AlphaFoldDB" id="D9QRQ3"/>
<dbReference type="EC" id="3.6.1.7" evidence="2 5"/>
<evidence type="ECO:0000259" key="7">
    <source>
        <dbReference type="PROSITE" id="PS51160"/>
    </source>
</evidence>
<evidence type="ECO:0000256" key="3">
    <source>
        <dbReference type="ARBA" id="ARBA00015991"/>
    </source>
</evidence>
<dbReference type="PANTHER" id="PTHR47268:SF4">
    <property type="entry name" value="ACYLPHOSPHATASE"/>
    <property type="match status" value="1"/>
</dbReference>
<dbReference type="KEGG" id="aar:Acear_1689"/>
<sequence length="96" mass="11033">MNRDSEMLRLHIFISGRVQGVGFRNFIRTKAEELNLTGWIKNLEDGRVEAVFAGRENKVKEISAAVQTGPSLARVDNVDSKQEEYVDEFDKFRIVF</sequence>
<evidence type="ECO:0000256" key="2">
    <source>
        <dbReference type="ARBA" id="ARBA00012150"/>
    </source>
</evidence>
<dbReference type="InterPro" id="IPR001792">
    <property type="entry name" value="Acylphosphatase-like_dom"/>
</dbReference>
<comment type="catalytic activity">
    <reaction evidence="4 5">
        <text>an acyl phosphate + H2O = a carboxylate + phosphate + H(+)</text>
        <dbReference type="Rhea" id="RHEA:14965"/>
        <dbReference type="ChEBI" id="CHEBI:15377"/>
        <dbReference type="ChEBI" id="CHEBI:15378"/>
        <dbReference type="ChEBI" id="CHEBI:29067"/>
        <dbReference type="ChEBI" id="CHEBI:43474"/>
        <dbReference type="ChEBI" id="CHEBI:59918"/>
        <dbReference type="EC" id="3.6.1.7"/>
    </reaction>
</comment>
<feature type="domain" description="Acylphosphatase-like" evidence="7">
    <location>
        <begin position="9"/>
        <end position="96"/>
    </location>
</feature>
<dbReference type="STRING" id="574087.Acear_1689"/>
<dbReference type="OrthoDB" id="9808093at2"/>
<evidence type="ECO:0000256" key="4">
    <source>
        <dbReference type="ARBA" id="ARBA00047645"/>
    </source>
</evidence>
<dbReference type="PANTHER" id="PTHR47268">
    <property type="entry name" value="ACYLPHOSPHATASE"/>
    <property type="match status" value="1"/>
</dbReference>
<keyword evidence="5" id="KW-0378">Hydrolase</keyword>
<dbReference type="EMBL" id="CP002105">
    <property type="protein sequence ID" value="ADL13194.1"/>
    <property type="molecule type" value="Genomic_DNA"/>
</dbReference>
<feature type="active site" evidence="5">
    <location>
        <position position="42"/>
    </location>
</feature>
<dbReference type="GO" id="GO:0003998">
    <property type="term" value="F:acylphosphatase activity"/>
    <property type="evidence" value="ECO:0007669"/>
    <property type="project" value="UniProtKB-EC"/>
</dbReference>
<reference evidence="8 9" key="1">
    <citation type="journal article" date="2010" name="Stand. Genomic Sci.">
        <title>Complete genome sequence of Acetohalobium arabaticum type strain (Z-7288).</title>
        <authorList>
            <person name="Sikorski J."/>
            <person name="Lapidus A."/>
            <person name="Chertkov O."/>
            <person name="Lucas S."/>
            <person name="Copeland A."/>
            <person name="Glavina Del Rio T."/>
            <person name="Nolan M."/>
            <person name="Tice H."/>
            <person name="Cheng J.F."/>
            <person name="Han C."/>
            <person name="Brambilla E."/>
            <person name="Pitluck S."/>
            <person name="Liolios K."/>
            <person name="Ivanova N."/>
            <person name="Mavromatis K."/>
            <person name="Mikhailova N."/>
            <person name="Pati A."/>
            <person name="Bruce D."/>
            <person name="Detter C."/>
            <person name="Tapia R."/>
            <person name="Goodwin L."/>
            <person name="Chen A."/>
            <person name="Palaniappan K."/>
            <person name="Land M."/>
            <person name="Hauser L."/>
            <person name="Chang Y.J."/>
            <person name="Jeffries C.D."/>
            <person name="Rohde M."/>
            <person name="Goker M."/>
            <person name="Spring S."/>
            <person name="Woyke T."/>
            <person name="Bristow J."/>
            <person name="Eisen J.A."/>
            <person name="Markowitz V."/>
            <person name="Hugenholtz P."/>
            <person name="Kyrpides N.C."/>
            <person name="Klenk H.P."/>
        </authorList>
    </citation>
    <scope>NUCLEOTIDE SEQUENCE [LARGE SCALE GENOMIC DNA]</scope>
    <source>
        <strain evidence="9">ATCC 49924 / DSM 5501 / Z-7288</strain>
    </source>
</reference>
<comment type="similarity">
    <text evidence="1 6">Belongs to the acylphosphatase family.</text>
</comment>
<dbReference type="InterPro" id="IPR036046">
    <property type="entry name" value="Acylphosphatase-like_dom_sf"/>
</dbReference>
<evidence type="ECO:0000313" key="9">
    <source>
        <dbReference type="Proteomes" id="UP000001661"/>
    </source>
</evidence>
<dbReference type="InterPro" id="IPR020456">
    <property type="entry name" value="Acylphosphatase"/>
</dbReference>
<evidence type="ECO:0000256" key="6">
    <source>
        <dbReference type="RuleBase" id="RU004168"/>
    </source>
</evidence>
<protein>
    <recommendedName>
        <fullName evidence="3 5">acylphosphatase</fullName>
        <ecNumber evidence="2 5">3.6.1.7</ecNumber>
    </recommendedName>
</protein>
<dbReference type="eggNOG" id="COG1254">
    <property type="taxonomic scope" value="Bacteria"/>
</dbReference>
<gene>
    <name evidence="8" type="ordered locus">Acear_1689</name>
</gene>
<evidence type="ECO:0000256" key="5">
    <source>
        <dbReference type="PROSITE-ProRule" id="PRU00520"/>
    </source>
</evidence>
<dbReference type="Proteomes" id="UP000001661">
    <property type="component" value="Chromosome"/>
</dbReference>
<dbReference type="RefSeq" id="WP_013278639.1">
    <property type="nucleotide sequence ID" value="NC_014378.1"/>
</dbReference>
<proteinExistence type="inferred from homology"/>
<dbReference type="SUPFAM" id="SSF54975">
    <property type="entry name" value="Acylphosphatase/BLUF domain-like"/>
    <property type="match status" value="1"/>
</dbReference>
<dbReference type="PROSITE" id="PS51160">
    <property type="entry name" value="ACYLPHOSPHATASE_3"/>
    <property type="match status" value="1"/>
</dbReference>
<dbReference type="Gene3D" id="3.30.70.100">
    <property type="match status" value="1"/>
</dbReference>
<evidence type="ECO:0000313" key="8">
    <source>
        <dbReference type="EMBL" id="ADL13194.1"/>
    </source>
</evidence>
<dbReference type="InterPro" id="IPR017968">
    <property type="entry name" value="Acylphosphatase_CS"/>
</dbReference>
<dbReference type="PROSITE" id="PS00150">
    <property type="entry name" value="ACYLPHOSPHATASE_1"/>
    <property type="match status" value="1"/>
</dbReference>
<name>D9QRQ3_ACEAZ</name>
<feature type="active site" evidence="5">
    <location>
        <position position="24"/>
    </location>
</feature>
<keyword evidence="9" id="KW-1185">Reference proteome</keyword>
<evidence type="ECO:0000256" key="1">
    <source>
        <dbReference type="ARBA" id="ARBA00005614"/>
    </source>
</evidence>
<organism evidence="8 9">
    <name type="scientific">Acetohalobium arabaticum (strain ATCC 49924 / DSM 5501 / Z-7288)</name>
    <dbReference type="NCBI Taxonomy" id="574087"/>
    <lineage>
        <taxon>Bacteria</taxon>
        <taxon>Bacillati</taxon>
        <taxon>Bacillota</taxon>
        <taxon>Clostridia</taxon>
        <taxon>Halanaerobiales</taxon>
        <taxon>Halobacteroidaceae</taxon>
        <taxon>Acetohalobium</taxon>
    </lineage>
</organism>
<dbReference type="PRINTS" id="PR00112">
    <property type="entry name" value="ACYLPHPHTASE"/>
</dbReference>
<dbReference type="Pfam" id="PF00708">
    <property type="entry name" value="Acylphosphatase"/>
    <property type="match status" value="1"/>
</dbReference>
<accession>D9QRQ3</accession>
<dbReference type="HOGENOM" id="CLU_141932_2_1_9"/>